<comment type="pathway">
    <text evidence="2">Protein modification; protein sumoylation.</text>
</comment>
<dbReference type="OrthoDB" id="1708823at2759"/>
<evidence type="ECO:0000256" key="3">
    <source>
        <dbReference type="ARBA" id="ARBA00005673"/>
    </source>
</evidence>
<keyword evidence="5" id="KW-0539">Nucleus</keyword>
<dbReference type="GO" id="GO:0016925">
    <property type="term" value="P:protein sumoylation"/>
    <property type="evidence" value="ECO:0007669"/>
    <property type="project" value="TreeGrafter"/>
</dbReference>
<keyword evidence="4" id="KW-0833">Ubl conjugation pathway</keyword>
<organism evidence="8 9">
    <name type="scientific">Tieghemostelium lacteum</name>
    <name type="common">Slime mold</name>
    <name type="synonym">Dictyostelium lacteum</name>
    <dbReference type="NCBI Taxonomy" id="361077"/>
    <lineage>
        <taxon>Eukaryota</taxon>
        <taxon>Amoebozoa</taxon>
        <taxon>Evosea</taxon>
        <taxon>Eumycetozoa</taxon>
        <taxon>Dictyostelia</taxon>
        <taxon>Dictyosteliales</taxon>
        <taxon>Raperosteliaceae</taxon>
        <taxon>Tieghemostelium</taxon>
    </lineage>
</organism>
<dbReference type="PANTHER" id="PTHR10953">
    <property type="entry name" value="UBIQUITIN-ACTIVATING ENZYME E1"/>
    <property type="match status" value="1"/>
</dbReference>
<dbReference type="GO" id="GO:0031510">
    <property type="term" value="C:SUMO activating enzyme complex"/>
    <property type="evidence" value="ECO:0007669"/>
    <property type="project" value="TreeGrafter"/>
</dbReference>
<dbReference type="InterPro" id="IPR000011">
    <property type="entry name" value="UBQ/SUMO-activ_enz_E1-like"/>
</dbReference>
<dbReference type="EMBL" id="LODT01000048">
    <property type="protein sequence ID" value="KYQ88711.1"/>
    <property type="molecule type" value="Genomic_DNA"/>
</dbReference>
<dbReference type="PRINTS" id="PR01849">
    <property type="entry name" value="UBIQUITINACT"/>
</dbReference>
<evidence type="ECO:0000256" key="2">
    <source>
        <dbReference type="ARBA" id="ARBA00004718"/>
    </source>
</evidence>
<dbReference type="OMA" id="EFFGQFD"/>
<dbReference type="InterPro" id="IPR035985">
    <property type="entry name" value="Ubiquitin-activating_enz"/>
</dbReference>
<sequence>MQSTSENKLTDYEAALYDRGIRLWGVDAQIKLRQSKVLFIGINGLMSEIIKNVVLAGVDSIALIDNHIVTYSDLSAHLFLTTSSVGKKRSDESVASIVELNPLVNVQVLDKDINDIDSELVKEYTVICMSDHSFNSTVKINNLARLNQKYFISTMSFGMNGYFFSDLGAEFTYILKNTDDKQPDQVHFKEISSHFQPLNQVLQFKWSNFHATRTPTLLFILSILYQHESSHLKLVDKSTDIDQLLNSIPNSEKYRDFLKLIIKNLNSELAPVCAIVGGIVGSEIIKIISKNNDVINNFFFYDGTKGLVETVTNDI</sequence>
<comment type="caution">
    <text evidence="8">The sequence shown here is derived from an EMBL/GenBank/DDBJ whole genome shotgun (WGS) entry which is preliminary data.</text>
</comment>
<evidence type="ECO:0000313" key="9">
    <source>
        <dbReference type="Proteomes" id="UP000076078"/>
    </source>
</evidence>
<feature type="domain" description="THIF-type NAD/FAD binding fold" evidence="7">
    <location>
        <begin position="17"/>
        <end position="311"/>
    </location>
</feature>
<dbReference type="STRING" id="361077.A0A151Z440"/>
<dbReference type="Proteomes" id="UP000076078">
    <property type="component" value="Unassembled WGS sequence"/>
</dbReference>
<keyword evidence="9" id="KW-1185">Reference proteome</keyword>
<comment type="subcellular location">
    <subcellularLocation>
        <location evidence="1">Nucleus</location>
    </subcellularLocation>
</comment>
<name>A0A151Z440_TIELA</name>
<evidence type="ECO:0000259" key="7">
    <source>
        <dbReference type="Pfam" id="PF00899"/>
    </source>
</evidence>
<dbReference type="Pfam" id="PF00899">
    <property type="entry name" value="ThiF"/>
    <property type="match status" value="1"/>
</dbReference>
<dbReference type="InterPro" id="IPR045886">
    <property type="entry name" value="ThiF/MoeB/HesA"/>
</dbReference>
<dbReference type="GO" id="GO:0019948">
    <property type="term" value="F:SUMO activating enzyme activity"/>
    <property type="evidence" value="ECO:0007669"/>
    <property type="project" value="TreeGrafter"/>
</dbReference>
<dbReference type="InterPro" id="IPR000594">
    <property type="entry name" value="ThiF_NAD_FAD-bd"/>
</dbReference>
<evidence type="ECO:0000313" key="8">
    <source>
        <dbReference type="EMBL" id="KYQ88711.1"/>
    </source>
</evidence>
<gene>
    <name evidence="8" type="ORF">DLAC_10732</name>
</gene>
<evidence type="ECO:0000256" key="5">
    <source>
        <dbReference type="ARBA" id="ARBA00023242"/>
    </source>
</evidence>
<dbReference type="InParanoid" id="A0A151Z440"/>
<evidence type="ECO:0000256" key="4">
    <source>
        <dbReference type="ARBA" id="ARBA00022786"/>
    </source>
</evidence>
<dbReference type="AlphaFoldDB" id="A0A151Z440"/>
<accession>A0A151Z440</accession>
<evidence type="ECO:0000256" key="1">
    <source>
        <dbReference type="ARBA" id="ARBA00004123"/>
    </source>
</evidence>
<protein>
    <recommendedName>
        <fullName evidence="6">Ubiquitin-like 1-activating enzyme E1A</fullName>
    </recommendedName>
</protein>
<dbReference type="PANTHER" id="PTHR10953:SF162">
    <property type="entry name" value="SUMO-ACTIVATING ENZYME SUBUNIT 1"/>
    <property type="match status" value="1"/>
</dbReference>
<reference evidence="8 9" key="1">
    <citation type="submission" date="2015-12" db="EMBL/GenBank/DDBJ databases">
        <title>Dictyostelia acquired genes for synthesis and detection of signals that induce cell-type specialization by lateral gene transfer from prokaryotes.</title>
        <authorList>
            <person name="Gloeckner G."/>
            <person name="Schaap P."/>
        </authorList>
    </citation>
    <scope>NUCLEOTIDE SEQUENCE [LARGE SCALE GENOMIC DNA]</scope>
    <source>
        <strain evidence="8 9">TK</strain>
    </source>
</reference>
<proteinExistence type="inferred from homology"/>
<evidence type="ECO:0000256" key="6">
    <source>
        <dbReference type="ARBA" id="ARBA00044354"/>
    </source>
</evidence>
<dbReference type="SUPFAM" id="SSF69572">
    <property type="entry name" value="Activating enzymes of the ubiquitin-like proteins"/>
    <property type="match status" value="1"/>
</dbReference>
<dbReference type="FunCoup" id="A0A151Z440">
    <property type="interactions" value="988"/>
</dbReference>
<comment type="similarity">
    <text evidence="3">Belongs to the ubiquitin-activating E1 family.</text>
</comment>
<dbReference type="Gene3D" id="3.40.50.720">
    <property type="entry name" value="NAD(P)-binding Rossmann-like Domain"/>
    <property type="match status" value="1"/>
</dbReference>
<dbReference type="GO" id="GO:0005737">
    <property type="term" value="C:cytoplasm"/>
    <property type="evidence" value="ECO:0007669"/>
    <property type="project" value="TreeGrafter"/>
</dbReference>